<name>A0A0F8ZFK3_9ZZZZ</name>
<gene>
    <name evidence="1" type="ORF">LCGC14_2780290</name>
</gene>
<evidence type="ECO:0000313" key="1">
    <source>
        <dbReference type="EMBL" id="KKK84740.1"/>
    </source>
</evidence>
<proteinExistence type="predicted"/>
<comment type="caution">
    <text evidence="1">The sequence shown here is derived from an EMBL/GenBank/DDBJ whole genome shotgun (WGS) entry which is preliminary data.</text>
</comment>
<dbReference type="AlphaFoldDB" id="A0A0F8ZFK3"/>
<reference evidence="1" key="1">
    <citation type="journal article" date="2015" name="Nature">
        <title>Complex archaea that bridge the gap between prokaryotes and eukaryotes.</title>
        <authorList>
            <person name="Spang A."/>
            <person name="Saw J.H."/>
            <person name="Jorgensen S.L."/>
            <person name="Zaremba-Niedzwiedzka K."/>
            <person name="Martijn J."/>
            <person name="Lind A.E."/>
            <person name="van Eijk R."/>
            <person name="Schleper C."/>
            <person name="Guy L."/>
            <person name="Ettema T.J."/>
        </authorList>
    </citation>
    <scope>NUCLEOTIDE SEQUENCE</scope>
</reference>
<accession>A0A0F8ZFK3</accession>
<protein>
    <submittedName>
        <fullName evidence="1">Uncharacterized protein</fullName>
    </submittedName>
</protein>
<dbReference type="EMBL" id="LAZR01051634">
    <property type="protein sequence ID" value="KKK84740.1"/>
    <property type="molecule type" value="Genomic_DNA"/>
</dbReference>
<organism evidence="1">
    <name type="scientific">marine sediment metagenome</name>
    <dbReference type="NCBI Taxonomy" id="412755"/>
    <lineage>
        <taxon>unclassified sequences</taxon>
        <taxon>metagenomes</taxon>
        <taxon>ecological metagenomes</taxon>
    </lineage>
</organism>
<sequence length="84" mass="9494">MGDFKKMQKAYGASAKIMEKKMEKERPLDLEILKKVKKEQKVSQPVDNSKVNVHIHNYLGSALNANPSKEAGRLINDREALSNL</sequence>